<evidence type="ECO:0000313" key="1">
    <source>
        <dbReference type="EMBL" id="ASS76826.1"/>
    </source>
</evidence>
<organism evidence="1 2">
    <name type="scientific">Tumebacillus algifaecis</name>
    <dbReference type="NCBI Taxonomy" id="1214604"/>
    <lineage>
        <taxon>Bacteria</taxon>
        <taxon>Bacillati</taxon>
        <taxon>Bacillota</taxon>
        <taxon>Bacilli</taxon>
        <taxon>Bacillales</taxon>
        <taxon>Alicyclobacillaceae</taxon>
        <taxon>Tumebacillus</taxon>
    </lineage>
</organism>
<gene>
    <name evidence="1" type="ORF">CIG75_19020</name>
</gene>
<dbReference type="KEGG" id="tab:CIG75_19020"/>
<proteinExistence type="predicted"/>
<dbReference type="Proteomes" id="UP000214688">
    <property type="component" value="Chromosome"/>
</dbReference>
<protein>
    <submittedName>
        <fullName evidence="1">Uncharacterized protein</fullName>
    </submittedName>
</protein>
<evidence type="ECO:0000313" key="2">
    <source>
        <dbReference type="Proteomes" id="UP000214688"/>
    </source>
</evidence>
<dbReference type="RefSeq" id="WP_094238053.1">
    <property type="nucleotide sequence ID" value="NZ_CP022657.1"/>
</dbReference>
<dbReference type="EMBL" id="CP022657">
    <property type="protein sequence ID" value="ASS76826.1"/>
    <property type="molecule type" value="Genomic_DNA"/>
</dbReference>
<keyword evidence="2" id="KW-1185">Reference proteome</keyword>
<name>A0A223D5Y9_9BACL</name>
<sequence length="66" mass="7323">MEEDVIVKINDSDAHSCQIDISIGAVRFETRSDLVDVSYDVANQKVTLSYDVRNSSVKQNDGMGDE</sequence>
<accession>A0A223D5Y9</accession>
<dbReference type="AlphaFoldDB" id="A0A223D5Y9"/>
<reference evidence="1 2" key="1">
    <citation type="journal article" date="2015" name="Int. J. Syst. Evol. Microbiol.">
        <title>Tumebacillus algifaecis sp. nov., isolated from decomposing algal scum.</title>
        <authorList>
            <person name="Wu Y.F."/>
            <person name="Zhang B."/>
            <person name="Xing P."/>
            <person name="Wu Q.L."/>
            <person name="Liu S.J."/>
        </authorList>
    </citation>
    <scope>NUCLEOTIDE SEQUENCE [LARGE SCALE GENOMIC DNA]</scope>
    <source>
        <strain evidence="1 2">THMBR28</strain>
    </source>
</reference>